<dbReference type="PANTHER" id="PTHR42786">
    <property type="entry name" value="TRNA/RRNA METHYLTRANSFERASE"/>
    <property type="match status" value="1"/>
</dbReference>
<keyword evidence="3" id="KW-0808">Transferase</keyword>
<dbReference type="EMBL" id="DVAD01000004">
    <property type="protein sequence ID" value="HIJ99319.1"/>
    <property type="molecule type" value="Genomic_DNA"/>
</dbReference>
<dbReference type="NCBIfam" id="TIGR00050">
    <property type="entry name" value="rRNA_methyl_1"/>
    <property type="match status" value="1"/>
</dbReference>
<evidence type="ECO:0000256" key="1">
    <source>
        <dbReference type="ARBA" id="ARBA00007228"/>
    </source>
</evidence>
<evidence type="ECO:0000313" key="7">
    <source>
        <dbReference type="Proteomes" id="UP000604391"/>
    </source>
</evidence>
<feature type="domain" description="tRNA/rRNA methyltransferase SpoU type" evidence="5">
    <location>
        <begin position="2"/>
        <end position="151"/>
    </location>
</feature>
<dbReference type="PANTHER" id="PTHR42786:SF2">
    <property type="entry name" value="TRNA (CYTIDINE_URIDINE-2'-O-)-METHYLTRANSFERASE TRMJ"/>
    <property type="match status" value="1"/>
</dbReference>
<dbReference type="GO" id="GO:0005829">
    <property type="term" value="C:cytosol"/>
    <property type="evidence" value="ECO:0007669"/>
    <property type="project" value="TreeGrafter"/>
</dbReference>
<dbReference type="Pfam" id="PF00588">
    <property type="entry name" value="SpoU_methylase"/>
    <property type="match status" value="1"/>
</dbReference>
<dbReference type="InterPro" id="IPR001537">
    <property type="entry name" value="SpoU_MeTrfase"/>
</dbReference>
<dbReference type="GO" id="GO:0003723">
    <property type="term" value="F:RNA binding"/>
    <property type="evidence" value="ECO:0007669"/>
    <property type="project" value="InterPro"/>
</dbReference>
<comment type="similarity">
    <text evidence="1">Belongs to the class IV-like SAM-binding methyltransferase superfamily. RNA methyltransferase TrmH family.</text>
</comment>
<gene>
    <name evidence="6" type="ORF">H1011_00660</name>
</gene>
<dbReference type="AlphaFoldDB" id="A0A832UT62"/>
<dbReference type="PIRSF" id="PIRSF004808">
    <property type="entry name" value="LasT"/>
    <property type="match status" value="1"/>
</dbReference>
<dbReference type="SUPFAM" id="SSF75217">
    <property type="entry name" value="alpha/beta knot"/>
    <property type="match status" value="1"/>
</dbReference>
<evidence type="ECO:0000256" key="3">
    <source>
        <dbReference type="ARBA" id="ARBA00022679"/>
    </source>
</evidence>
<proteinExistence type="inferred from homology"/>
<evidence type="ECO:0000313" key="6">
    <source>
        <dbReference type="EMBL" id="HIJ99319.1"/>
    </source>
</evidence>
<dbReference type="CDD" id="cd18093">
    <property type="entry name" value="SpoU-like_TrmJ"/>
    <property type="match status" value="1"/>
</dbReference>
<dbReference type="InterPro" id="IPR004384">
    <property type="entry name" value="RNA_MeTrfase_TrmJ/LasT"/>
</dbReference>
<dbReference type="InterPro" id="IPR029026">
    <property type="entry name" value="tRNA_m1G_MTases_N"/>
</dbReference>
<evidence type="ECO:0000256" key="4">
    <source>
        <dbReference type="ARBA" id="ARBA00022691"/>
    </source>
</evidence>
<comment type="caution">
    <text evidence="6">The sequence shown here is derived from an EMBL/GenBank/DDBJ whole genome shotgun (WGS) entry which is preliminary data.</text>
</comment>
<dbReference type="Proteomes" id="UP000604391">
    <property type="component" value="Unassembled WGS sequence"/>
</dbReference>
<sequence>MVSVILLKPLYQGNIGSVARAMKNFGFSELVLVGSEIGEEARKMGMHSQDILDETKVFESLEDAVESFDLLVGTTSYETDKDNKFLKMNFTPAELKKKLSQVSGKTALLFGPEDSGLTNDELARCDMTVSIPTTGEYRSMNLSHAVAVLLYELSSLKGKRDVRIAGRKELDIMRKNIEEIANLAGHTEKEKIFNEMIGKIIGRSMITGREASTLIGFLKKVKGELRKIN</sequence>
<reference evidence="6 7" key="1">
    <citation type="journal article" name="Nat. Commun.">
        <title>Undinarchaeota illuminate DPANN phylogeny and the impact of gene transfer on archaeal evolution.</title>
        <authorList>
            <person name="Dombrowski N."/>
            <person name="Williams T.A."/>
            <person name="Sun J."/>
            <person name="Woodcroft B.J."/>
            <person name="Lee J.H."/>
            <person name="Minh B.Q."/>
            <person name="Rinke C."/>
            <person name="Spang A."/>
        </authorList>
    </citation>
    <scope>NUCLEOTIDE SEQUENCE [LARGE SCALE GENOMIC DNA]</scope>
    <source>
        <strain evidence="6">MAG_bin17</strain>
    </source>
</reference>
<keyword evidence="7" id="KW-1185">Reference proteome</keyword>
<evidence type="ECO:0000259" key="5">
    <source>
        <dbReference type="Pfam" id="PF00588"/>
    </source>
</evidence>
<evidence type="ECO:0000256" key="2">
    <source>
        <dbReference type="ARBA" id="ARBA00022603"/>
    </source>
</evidence>
<accession>A0A832UT62</accession>
<dbReference type="Gene3D" id="3.40.1280.10">
    <property type="match status" value="1"/>
</dbReference>
<name>A0A832UT62_9ARCH</name>
<dbReference type="GO" id="GO:0002128">
    <property type="term" value="P:tRNA nucleoside ribose methylation"/>
    <property type="evidence" value="ECO:0007669"/>
    <property type="project" value="TreeGrafter"/>
</dbReference>
<protein>
    <submittedName>
        <fullName evidence="6">RNA methyltransferase</fullName>
    </submittedName>
</protein>
<organism evidence="6 7">
    <name type="scientific">Candidatus Undinarchaeum marinum</name>
    <dbReference type="NCBI Taxonomy" id="2756141"/>
    <lineage>
        <taxon>Archaea</taxon>
        <taxon>Candidatus Undinarchaeota</taxon>
        <taxon>Candidatus Undinarchaeia</taxon>
        <taxon>Candidatus Undinarchaeales</taxon>
        <taxon>Candidatus Undinarchaeaceae</taxon>
        <taxon>Candidatus Undinarchaeum</taxon>
    </lineage>
</organism>
<keyword evidence="4" id="KW-0949">S-adenosyl-L-methionine</keyword>
<keyword evidence="2 6" id="KW-0489">Methyltransferase</keyword>
<dbReference type="GO" id="GO:0008173">
    <property type="term" value="F:RNA methyltransferase activity"/>
    <property type="evidence" value="ECO:0007669"/>
    <property type="project" value="InterPro"/>
</dbReference>
<dbReference type="InterPro" id="IPR029028">
    <property type="entry name" value="Alpha/beta_knot_MTases"/>
</dbReference>